<evidence type="ECO:0000256" key="2">
    <source>
        <dbReference type="ARBA" id="ARBA00022723"/>
    </source>
</evidence>
<dbReference type="InterPro" id="IPR006913">
    <property type="entry name" value="CENP-V/GFA"/>
</dbReference>
<dbReference type="InterPro" id="IPR052355">
    <property type="entry name" value="CENP-V-like"/>
</dbReference>
<organism evidence="5 6">
    <name type="scientific">Mycena venus</name>
    <dbReference type="NCBI Taxonomy" id="2733690"/>
    <lineage>
        <taxon>Eukaryota</taxon>
        <taxon>Fungi</taxon>
        <taxon>Dikarya</taxon>
        <taxon>Basidiomycota</taxon>
        <taxon>Agaricomycotina</taxon>
        <taxon>Agaricomycetes</taxon>
        <taxon>Agaricomycetidae</taxon>
        <taxon>Agaricales</taxon>
        <taxon>Marasmiineae</taxon>
        <taxon>Mycenaceae</taxon>
        <taxon>Mycena</taxon>
    </lineage>
</organism>
<name>A0A8H7DA95_9AGAR</name>
<gene>
    <name evidence="5" type="ORF">MVEN_00408900</name>
</gene>
<dbReference type="EMBL" id="JACAZI010000003">
    <property type="protein sequence ID" value="KAF7365367.1"/>
    <property type="molecule type" value="Genomic_DNA"/>
</dbReference>
<evidence type="ECO:0000256" key="3">
    <source>
        <dbReference type="ARBA" id="ARBA00022833"/>
    </source>
</evidence>
<keyword evidence="6" id="KW-1185">Reference proteome</keyword>
<dbReference type="GO" id="GO:0016846">
    <property type="term" value="F:carbon-sulfur lyase activity"/>
    <property type="evidence" value="ECO:0007669"/>
    <property type="project" value="InterPro"/>
</dbReference>
<dbReference type="Proteomes" id="UP000620124">
    <property type="component" value="Unassembled WGS sequence"/>
</dbReference>
<dbReference type="PANTHER" id="PTHR28620:SF1">
    <property type="entry name" value="CENP-V_GFA DOMAIN-CONTAINING PROTEIN"/>
    <property type="match status" value="1"/>
</dbReference>
<dbReference type="PANTHER" id="PTHR28620">
    <property type="entry name" value="CENTROMERE PROTEIN V"/>
    <property type="match status" value="1"/>
</dbReference>
<keyword evidence="2" id="KW-0479">Metal-binding</keyword>
<dbReference type="PROSITE" id="PS51891">
    <property type="entry name" value="CENP_V_GFA"/>
    <property type="match status" value="1"/>
</dbReference>
<dbReference type="AlphaFoldDB" id="A0A8H7DA95"/>
<evidence type="ECO:0000259" key="4">
    <source>
        <dbReference type="PROSITE" id="PS51891"/>
    </source>
</evidence>
<comment type="caution">
    <text evidence="5">The sequence shown here is derived from an EMBL/GenBank/DDBJ whole genome shotgun (WGS) entry which is preliminary data.</text>
</comment>
<evidence type="ECO:0000313" key="5">
    <source>
        <dbReference type="EMBL" id="KAF7365367.1"/>
    </source>
</evidence>
<sequence>MVSPAETKSLPVPWPEDAEIQVHIGGCHCKKIRYEFEYPNIYALPVINCNCTICEIRGHLNVFTPENRFKFTSGSADDLTTYEFGDRLLSHRFCSTCGTAIGVLFHHPQRGFVAINTRTIDGIDLSRLQLRKVDGRSFNVGKKLNENAGKT</sequence>
<dbReference type="Gene3D" id="2.170.150.70">
    <property type="match status" value="1"/>
</dbReference>
<dbReference type="SUPFAM" id="SSF51316">
    <property type="entry name" value="Mss4-like"/>
    <property type="match status" value="1"/>
</dbReference>
<evidence type="ECO:0000256" key="1">
    <source>
        <dbReference type="ARBA" id="ARBA00005495"/>
    </source>
</evidence>
<feature type="domain" description="CENP-V/GFA" evidence="4">
    <location>
        <begin position="23"/>
        <end position="139"/>
    </location>
</feature>
<protein>
    <submittedName>
        <fullName evidence="5">GFA domain-containing protein</fullName>
    </submittedName>
</protein>
<evidence type="ECO:0000313" key="6">
    <source>
        <dbReference type="Proteomes" id="UP000620124"/>
    </source>
</evidence>
<comment type="similarity">
    <text evidence="1">Belongs to the Gfa family.</text>
</comment>
<dbReference type="Pfam" id="PF04828">
    <property type="entry name" value="GFA"/>
    <property type="match status" value="1"/>
</dbReference>
<accession>A0A8H7DA95</accession>
<proteinExistence type="inferred from homology"/>
<dbReference type="GO" id="GO:0046872">
    <property type="term" value="F:metal ion binding"/>
    <property type="evidence" value="ECO:0007669"/>
    <property type="project" value="UniProtKB-KW"/>
</dbReference>
<dbReference type="InterPro" id="IPR011057">
    <property type="entry name" value="Mss4-like_sf"/>
</dbReference>
<dbReference type="OrthoDB" id="3264588at2759"/>
<keyword evidence="3" id="KW-0862">Zinc</keyword>
<reference evidence="5" key="1">
    <citation type="submission" date="2020-05" db="EMBL/GenBank/DDBJ databases">
        <title>Mycena genomes resolve the evolution of fungal bioluminescence.</title>
        <authorList>
            <person name="Tsai I.J."/>
        </authorList>
    </citation>
    <scope>NUCLEOTIDE SEQUENCE</scope>
    <source>
        <strain evidence="5">CCC161011</strain>
    </source>
</reference>